<sequence length="569" mass="64130">MSDWKDPDNVPDPQINGESYRNPTEVKMSQIVLPCHANHCGELSVGQLLKWMDSTCLSAERHAGCSCITASVDDIHFEHTIGVGKVVNIIAKVNRAFTSSMEVGILVTCEDLYTDKQWKVCHAFATFVARRTEAGKVQLKQVIPHTQMEQMEYSLAAERRRMRLIHAEIITDLLSSSTAQLGECQEYEDAVPAERTRVESVELVLPPHANHQVSTFGGQIMAWMENVATIAACRLCNAHPTLRTIDMFHFRGPSHIGDRLVLKAIVNNAFKHSMEVGVCAEAYQGGEPLRHINSAFMTFEVLDSDRKPRTLPRIRPEPVVSFLLLKYIMSCKQTQVPLSVPWDQSNQMYLSYNNVSALKLMDARNNWVLTSEKIRSVRLYTSEENQMLCFKVEMHVSVPAEQTFHLLSDLRRRKEWDQHYEECELINQADEEDTLYRVTTPSASKWGKGMDLMMLSSFVPLRDPYLIALRSVTLPTHPPTEDYTRGEVLCAGFTIWEESSSVTKITYYNQATPGVLPYISTDIAGLSSSFYSAFSACSHFLEANKDSLVALPLSTLQLDSTTTASTQEE</sequence>
<dbReference type="InterPro" id="IPR006683">
    <property type="entry name" value="Thioestr_dom"/>
</dbReference>
<dbReference type="PANTHER" id="PTHR11049:SF1">
    <property type="entry name" value="ACYL-COENZYME A THIOESTERASE 11"/>
    <property type="match status" value="1"/>
</dbReference>
<gene>
    <name evidence="13" type="primary">LOC115418414</name>
</gene>
<reference evidence="13" key="3">
    <citation type="submission" date="2025-09" db="UniProtKB">
        <authorList>
            <consortium name="Ensembl"/>
        </authorList>
    </citation>
    <scope>IDENTIFICATION</scope>
</reference>
<comment type="pathway">
    <text evidence="3">Lipid metabolism; fatty acid metabolism.</text>
</comment>
<dbReference type="Pfam" id="PF03061">
    <property type="entry name" value="4HBT"/>
    <property type="match status" value="2"/>
</dbReference>
<protein>
    <submittedName>
        <fullName evidence="13">Acyl-coenzyme A thioesterase 11-like</fullName>
    </submittedName>
</protein>
<dbReference type="SUPFAM" id="SSF54637">
    <property type="entry name" value="Thioesterase/thiol ester dehydrase-isomerase"/>
    <property type="match status" value="2"/>
</dbReference>
<dbReference type="PROSITE" id="PS51770">
    <property type="entry name" value="HOTDOG_ACOT"/>
    <property type="match status" value="2"/>
</dbReference>
<keyword evidence="14" id="KW-1185">Reference proteome</keyword>
<evidence type="ECO:0000313" key="13">
    <source>
        <dbReference type="Ensembl" id="ENSSORP00005027337.1"/>
    </source>
</evidence>
<name>A0A673AG15_9TELE</name>
<dbReference type="UniPathway" id="UPA00199"/>
<comment type="catalytic activity">
    <reaction evidence="1">
        <text>butanoyl-CoA + H2O = butanoate + CoA + H(+)</text>
        <dbReference type="Rhea" id="RHEA:40111"/>
        <dbReference type="ChEBI" id="CHEBI:15377"/>
        <dbReference type="ChEBI" id="CHEBI:15378"/>
        <dbReference type="ChEBI" id="CHEBI:17968"/>
        <dbReference type="ChEBI" id="CHEBI:57287"/>
        <dbReference type="ChEBI" id="CHEBI:57371"/>
    </reaction>
    <physiologicalReaction direction="left-to-right" evidence="1">
        <dbReference type="Rhea" id="RHEA:40112"/>
    </physiologicalReaction>
</comment>
<dbReference type="Ensembl" id="ENSSORT00005028123.1">
    <property type="protein sequence ID" value="ENSSORP00005027337.1"/>
    <property type="gene ID" value="ENSSORG00005013004.1"/>
</dbReference>
<dbReference type="GO" id="GO:0006631">
    <property type="term" value="P:fatty acid metabolic process"/>
    <property type="evidence" value="ECO:0007669"/>
    <property type="project" value="UniProtKB-UniPathway"/>
</dbReference>
<dbReference type="CDD" id="cd03442">
    <property type="entry name" value="BFIT_BACH"/>
    <property type="match status" value="2"/>
</dbReference>
<evidence type="ECO:0000256" key="4">
    <source>
        <dbReference type="ARBA" id="ARBA00022487"/>
    </source>
</evidence>
<accession>A0A673AG15</accession>
<feature type="domain" description="HotDog ACOT-type" evidence="12">
    <location>
        <begin position="194"/>
        <end position="305"/>
    </location>
</feature>
<keyword evidence="7" id="KW-0378">Hydrolase</keyword>
<comment type="subcellular location">
    <subcellularLocation>
        <location evidence="2">Cytoplasm</location>
    </subcellularLocation>
</comment>
<keyword evidence="6" id="KW-0677">Repeat</keyword>
<dbReference type="Gene3D" id="3.30.530.20">
    <property type="match status" value="1"/>
</dbReference>
<reference evidence="13" key="2">
    <citation type="submission" date="2025-08" db="UniProtKB">
        <authorList>
            <consortium name="Ensembl"/>
        </authorList>
    </citation>
    <scope>IDENTIFICATION</scope>
</reference>
<dbReference type="InterPro" id="IPR002913">
    <property type="entry name" value="START_lipid-bd_dom"/>
</dbReference>
<dbReference type="Gene3D" id="3.10.129.10">
    <property type="entry name" value="Hotdog Thioesterase"/>
    <property type="match status" value="2"/>
</dbReference>
<feature type="region of interest" description="Disordered" evidence="10">
    <location>
        <begin position="1"/>
        <end position="21"/>
    </location>
</feature>
<evidence type="ECO:0000259" key="12">
    <source>
        <dbReference type="PROSITE" id="PS51770"/>
    </source>
</evidence>
<dbReference type="PROSITE" id="PS50848">
    <property type="entry name" value="START"/>
    <property type="match status" value="1"/>
</dbReference>
<evidence type="ECO:0000256" key="2">
    <source>
        <dbReference type="ARBA" id="ARBA00004496"/>
    </source>
</evidence>
<keyword evidence="5" id="KW-0963">Cytoplasm</keyword>
<proteinExistence type="predicted"/>
<keyword evidence="8" id="KW-0276">Fatty acid metabolism</keyword>
<evidence type="ECO:0000256" key="7">
    <source>
        <dbReference type="ARBA" id="ARBA00022801"/>
    </source>
</evidence>
<dbReference type="InterPro" id="IPR029069">
    <property type="entry name" value="HotDog_dom_sf"/>
</dbReference>
<keyword evidence="9" id="KW-0443">Lipid metabolism</keyword>
<organism evidence="13 14">
    <name type="scientific">Sphaeramia orbicularis</name>
    <name type="common">orbiculate cardinalfish</name>
    <dbReference type="NCBI Taxonomy" id="375764"/>
    <lineage>
        <taxon>Eukaryota</taxon>
        <taxon>Metazoa</taxon>
        <taxon>Chordata</taxon>
        <taxon>Craniata</taxon>
        <taxon>Vertebrata</taxon>
        <taxon>Euteleostomi</taxon>
        <taxon>Actinopterygii</taxon>
        <taxon>Neopterygii</taxon>
        <taxon>Teleostei</taxon>
        <taxon>Neoteleostei</taxon>
        <taxon>Acanthomorphata</taxon>
        <taxon>Gobiaria</taxon>
        <taxon>Kurtiformes</taxon>
        <taxon>Apogonoidei</taxon>
        <taxon>Apogonidae</taxon>
        <taxon>Apogoninae</taxon>
        <taxon>Sphaeramia</taxon>
    </lineage>
</organism>
<evidence type="ECO:0000313" key="14">
    <source>
        <dbReference type="Proteomes" id="UP000472271"/>
    </source>
</evidence>
<dbReference type="SUPFAM" id="SSF55961">
    <property type="entry name" value="Bet v1-like"/>
    <property type="match status" value="1"/>
</dbReference>
<dbReference type="FunFam" id="3.10.129.10:FF:000011">
    <property type="entry name" value="Acyl-coenzyme A thioesterase 11"/>
    <property type="match status" value="1"/>
</dbReference>
<evidence type="ECO:0000259" key="11">
    <source>
        <dbReference type="PROSITE" id="PS50848"/>
    </source>
</evidence>
<feature type="domain" description="HotDog ACOT-type" evidence="12">
    <location>
        <begin position="22"/>
        <end position="133"/>
    </location>
</feature>
<feature type="domain" description="START" evidence="11">
    <location>
        <begin position="367"/>
        <end position="534"/>
    </location>
</feature>
<dbReference type="AlphaFoldDB" id="A0A673AG15"/>
<dbReference type="FunFam" id="3.10.129.10:FF:000020">
    <property type="entry name" value="Acyl-coenzyme A thioesterase 11"/>
    <property type="match status" value="1"/>
</dbReference>
<evidence type="ECO:0000256" key="5">
    <source>
        <dbReference type="ARBA" id="ARBA00022490"/>
    </source>
</evidence>
<dbReference type="InterPro" id="IPR023393">
    <property type="entry name" value="START-like_dom_sf"/>
</dbReference>
<dbReference type="PANTHER" id="PTHR11049">
    <property type="entry name" value="ACYL COENZYME A THIOESTER HYDROLASE"/>
    <property type="match status" value="1"/>
</dbReference>
<dbReference type="Pfam" id="PF01852">
    <property type="entry name" value="START"/>
    <property type="match status" value="1"/>
</dbReference>
<dbReference type="InterPro" id="IPR040170">
    <property type="entry name" value="Cytosol_ACT"/>
</dbReference>
<dbReference type="GO" id="GO:0052689">
    <property type="term" value="F:carboxylic ester hydrolase activity"/>
    <property type="evidence" value="ECO:0007669"/>
    <property type="project" value="UniProtKB-KW"/>
</dbReference>
<evidence type="ECO:0000256" key="8">
    <source>
        <dbReference type="ARBA" id="ARBA00022832"/>
    </source>
</evidence>
<reference evidence="13" key="1">
    <citation type="submission" date="2019-06" db="EMBL/GenBank/DDBJ databases">
        <authorList>
            <consortium name="Wellcome Sanger Institute Data Sharing"/>
        </authorList>
    </citation>
    <scope>NUCLEOTIDE SEQUENCE [LARGE SCALE GENOMIC DNA]</scope>
</reference>
<dbReference type="InterPro" id="IPR033120">
    <property type="entry name" value="HOTDOG_ACOT"/>
</dbReference>
<dbReference type="GO" id="GO:0005829">
    <property type="term" value="C:cytosol"/>
    <property type="evidence" value="ECO:0007669"/>
    <property type="project" value="TreeGrafter"/>
</dbReference>
<keyword evidence="4" id="KW-0719">Serine esterase</keyword>
<evidence type="ECO:0000256" key="3">
    <source>
        <dbReference type="ARBA" id="ARBA00004872"/>
    </source>
</evidence>
<dbReference type="Proteomes" id="UP000472271">
    <property type="component" value="Chromosome 4"/>
</dbReference>
<evidence type="ECO:0000256" key="10">
    <source>
        <dbReference type="SAM" id="MobiDB-lite"/>
    </source>
</evidence>
<dbReference type="GO" id="GO:0052816">
    <property type="term" value="F:long-chain fatty acyl-CoA hydrolase activity"/>
    <property type="evidence" value="ECO:0007669"/>
    <property type="project" value="TreeGrafter"/>
</dbReference>
<evidence type="ECO:0000256" key="1">
    <source>
        <dbReference type="ARBA" id="ARBA00000295"/>
    </source>
</evidence>
<evidence type="ECO:0000256" key="9">
    <source>
        <dbReference type="ARBA" id="ARBA00023098"/>
    </source>
</evidence>
<dbReference type="SMART" id="SM00234">
    <property type="entry name" value="START"/>
    <property type="match status" value="1"/>
</dbReference>
<dbReference type="GO" id="GO:0008289">
    <property type="term" value="F:lipid binding"/>
    <property type="evidence" value="ECO:0007669"/>
    <property type="project" value="InterPro"/>
</dbReference>
<evidence type="ECO:0000256" key="6">
    <source>
        <dbReference type="ARBA" id="ARBA00022737"/>
    </source>
</evidence>
<dbReference type="GO" id="GO:0006637">
    <property type="term" value="P:acyl-CoA metabolic process"/>
    <property type="evidence" value="ECO:0007669"/>
    <property type="project" value="TreeGrafter"/>
</dbReference>